<proteinExistence type="predicted"/>
<feature type="coiled-coil region" evidence="1">
    <location>
        <begin position="97"/>
        <end position="145"/>
    </location>
</feature>
<dbReference type="PANTHER" id="PTHR39082:SF1">
    <property type="entry name" value="SCAVENGER RECEPTOR CLASS A MEMBER 3"/>
    <property type="match status" value="1"/>
</dbReference>
<dbReference type="InterPro" id="IPR056003">
    <property type="entry name" value="CT398_CC_hairpin"/>
</dbReference>
<dbReference type="RefSeq" id="WP_166233929.1">
    <property type="nucleotide sequence ID" value="NZ_CP049865.1"/>
</dbReference>
<dbReference type="PANTHER" id="PTHR39082">
    <property type="entry name" value="PHOSPHOLIPASE C-BETA-2-RELATED"/>
    <property type="match status" value="1"/>
</dbReference>
<accession>A0A6G7Y7R2</accession>
<dbReference type="InterPro" id="IPR003743">
    <property type="entry name" value="Zf-RING_7"/>
</dbReference>
<dbReference type="AlphaFoldDB" id="A0A6G7Y7R2"/>
<dbReference type="Pfam" id="PF02591">
    <property type="entry name" value="Zn_ribbon_9"/>
    <property type="match status" value="1"/>
</dbReference>
<sequence length="247" mass="26841">MKADPGAQGRLLDLQATDTAMAQLDHRRATLPETATARSLQADRARAAERVIAADTVLSDADLELKKAEQDLVPVRERLARNETRVADGSVGDPKALQGLLEEIQHLKRRIDELEDSQLEAMERLDEARAVADRAQEGKKGVEDELRGVLAVRETRLGEIAAERDVLERERHVIAAAVPADLLALYTRIADKSGGVGAAKLQHGRCGGCQLEANNADMNAYRAAAPDEVLRCEECGRILIRTADSGL</sequence>
<dbReference type="Proteomes" id="UP000501058">
    <property type="component" value="Chromosome"/>
</dbReference>
<evidence type="ECO:0000259" key="3">
    <source>
        <dbReference type="Pfam" id="PF24481"/>
    </source>
</evidence>
<evidence type="ECO:0000256" key="1">
    <source>
        <dbReference type="SAM" id="Coils"/>
    </source>
</evidence>
<name>A0A6G7Y7R2_9ACTN</name>
<evidence type="ECO:0000259" key="2">
    <source>
        <dbReference type="Pfam" id="PF02591"/>
    </source>
</evidence>
<evidence type="ECO:0000313" key="4">
    <source>
        <dbReference type="EMBL" id="QIK72855.1"/>
    </source>
</evidence>
<dbReference type="KEGG" id="prv:G7070_11960"/>
<dbReference type="Pfam" id="PF24481">
    <property type="entry name" value="CT398_CC"/>
    <property type="match status" value="1"/>
</dbReference>
<dbReference type="InterPro" id="IPR052376">
    <property type="entry name" value="Oxidative_Scav/Glycosyltrans"/>
</dbReference>
<keyword evidence="5" id="KW-1185">Reference proteome</keyword>
<organism evidence="4 5">
    <name type="scientific">Propioniciclava coleopterorum</name>
    <dbReference type="NCBI Taxonomy" id="2714937"/>
    <lineage>
        <taxon>Bacteria</taxon>
        <taxon>Bacillati</taxon>
        <taxon>Actinomycetota</taxon>
        <taxon>Actinomycetes</taxon>
        <taxon>Propionibacteriales</taxon>
        <taxon>Propionibacteriaceae</taxon>
        <taxon>Propioniciclava</taxon>
    </lineage>
</organism>
<keyword evidence="1" id="KW-0175">Coiled coil</keyword>
<protein>
    <submittedName>
        <fullName evidence="4">Nucleic acid-binding protein</fullName>
    </submittedName>
</protein>
<gene>
    <name evidence="4" type="ORF">G7070_11960</name>
</gene>
<dbReference type="EMBL" id="CP049865">
    <property type="protein sequence ID" value="QIK72855.1"/>
    <property type="molecule type" value="Genomic_DNA"/>
</dbReference>
<reference evidence="4 5" key="1">
    <citation type="submission" date="2020-03" db="EMBL/GenBank/DDBJ databases">
        <title>Propioniciclava sp. nov., isolated from Hydrophilus acuminatus.</title>
        <authorList>
            <person name="Hyun D.-W."/>
            <person name="Bae J.-W."/>
        </authorList>
    </citation>
    <scope>NUCLEOTIDE SEQUENCE [LARGE SCALE GENOMIC DNA]</scope>
    <source>
        <strain evidence="4 5">HDW11</strain>
    </source>
</reference>
<feature type="domain" description="C4-type zinc ribbon" evidence="2">
    <location>
        <begin position="205"/>
        <end position="239"/>
    </location>
</feature>
<evidence type="ECO:0000313" key="5">
    <source>
        <dbReference type="Proteomes" id="UP000501058"/>
    </source>
</evidence>
<feature type="domain" description="CT398-like coiled coil hairpin" evidence="3">
    <location>
        <begin position="14"/>
        <end position="194"/>
    </location>
</feature>
<dbReference type="Gene3D" id="1.10.287.1490">
    <property type="match status" value="1"/>
</dbReference>